<comment type="caution">
    <text evidence="2">The sequence shown here is derived from an EMBL/GenBank/DDBJ whole genome shotgun (WGS) entry which is preliminary data.</text>
</comment>
<organism evidence="2 3">
    <name type="scientific">Streptomyces javensis</name>
    <dbReference type="NCBI Taxonomy" id="114698"/>
    <lineage>
        <taxon>Bacteria</taxon>
        <taxon>Bacillati</taxon>
        <taxon>Actinomycetota</taxon>
        <taxon>Actinomycetes</taxon>
        <taxon>Kitasatosporales</taxon>
        <taxon>Streptomycetaceae</taxon>
        <taxon>Streptomyces</taxon>
        <taxon>Streptomyces violaceusniger group</taxon>
    </lineage>
</organism>
<dbReference type="Proteomes" id="UP001500282">
    <property type="component" value="Unassembled WGS sequence"/>
</dbReference>
<gene>
    <name evidence="2" type="ORF">GCM10009579_30950</name>
</gene>
<sequence length="45" mass="4197">MGGAAGSGGSHGSPHTASVSGPEALTGPEARGAFGPEHARAQAGR</sequence>
<evidence type="ECO:0000313" key="2">
    <source>
        <dbReference type="EMBL" id="GAA1270171.1"/>
    </source>
</evidence>
<dbReference type="EMBL" id="BAAAIH010000014">
    <property type="protein sequence ID" value="GAA1270171.1"/>
    <property type="molecule type" value="Genomic_DNA"/>
</dbReference>
<reference evidence="2 3" key="1">
    <citation type="journal article" date="2019" name="Int. J. Syst. Evol. Microbiol.">
        <title>The Global Catalogue of Microorganisms (GCM) 10K type strain sequencing project: providing services to taxonomists for standard genome sequencing and annotation.</title>
        <authorList>
            <consortium name="The Broad Institute Genomics Platform"/>
            <consortium name="The Broad Institute Genome Sequencing Center for Infectious Disease"/>
            <person name="Wu L."/>
            <person name="Ma J."/>
        </authorList>
    </citation>
    <scope>NUCLEOTIDE SEQUENCE [LARGE SCALE GENOMIC DNA]</scope>
    <source>
        <strain evidence="2 3">JCM 11448</strain>
    </source>
</reference>
<keyword evidence="3" id="KW-1185">Reference proteome</keyword>
<evidence type="ECO:0000256" key="1">
    <source>
        <dbReference type="SAM" id="MobiDB-lite"/>
    </source>
</evidence>
<protein>
    <submittedName>
        <fullName evidence="2">Uncharacterized protein</fullName>
    </submittedName>
</protein>
<accession>A0ABN1WWW0</accession>
<feature type="region of interest" description="Disordered" evidence="1">
    <location>
        <begin position="1"/>
        <end position="45"/>
    </location>
</feature>
<name>A0ABN1WWW0_9ACTN</name>
<feature type="compositionally biased region" description="Gly residues" evidence="1">
    <location>
        <begin position="1"/>
        <end position="11"/>
    </location>
</feature>
<proteinExistence type="predicted"/>
<evidence type="ECO:0000313" key="3">
    <source>
        <dbReference type="Proteomes" id="UP001500282"/>
    </source>
</evidence>